<evidence type="ECO:0000313" key="9">
    <source>
        <dbReference type="EMBL" id="KEO61598.1"/>
    </source>
</evidence>
<dbReference type="InterPro" id="IPR003400">
    <property type="entry name" value="ExbD"/>
</dbReference>
<dbReference type="Gene3D" id="3.30.420.270">
    <property type="match status" value="1"/>
</dbReference>
<comment type="similarity">
    <text evidence="2 7">Belongs to the ExbD/TolR family.</text>
</comment>
<keyword evidence="7" id="KW-0813">Transport</keyword>
<evidence type="ECO:0000256" key="6">
    <source>
        <dbReference type="ARBA" id="ARBA00023136"/>
    </source>
</evidence>
<dbReference type="Proteomes" id="UP000027471">
    <property type="component" value="Unassembled WGS sequence"/>
</dbReference>
<sequence>MFTFDTPRPRRRAALTPMIDVVFLLLVFFMLASRFGVERTLDLSIGGGASAQWSGPPRLVDVGADGVLSLNGVAIAPGDLAARLNALMAKPTDPVVIRPKGASLQDVIAVMEQLRGAGIAQLVLVR</sequence>
<proteinExistence type="inferred from homology"/>
<dbReference type="PANTHER" id="PTHR30558:SF3">
    <property type="entry name" value="BIOPOLYMER TRANSPORT PROTEIN EXBD-RELATED"/>
    <property type="match status" value="1"/>
</dbReference>
<dbReference type="eggNOG" id="COG0848">
    <property type="taxonomic scope" value="Bacteria"/>
</dbReference>
<dbReference type="Pfam" id="PF02472">
    <property type="entry name" value="ExbD"/>
    <property type="match status" value="1"/>
</dbReference>
<name>A0A074K1K0_9RHOB</name>
<dbReference type="EMBL" id="AUNB01000001">
    <property type="protein sequence ID" value="KEO61598.1"/>
    <property type="molecule type" value="Genomic_DNA"/>
</dbReference>
<dbReference type="GO" id="GO:0022857">
    <property type="term" value="F:transmembrane transporter activity"/>
    <property type="evidence" value="ECO:0007669"/>
    <property type="project" value="InterPro"/>
</dbReference>
<evidence type="ECO:0000256" key="8">
    <source>
        <dbReference type="SAM" id="Phobius"/>
    </source>
</evidence>
<evidence type="ECO:0000256" key="5">
    <source>
        <dbReference type="ARBA" id="ARBA00022989"/>
    </source>
</evidence>
<feature type="transmembrane region" description="Helical" evidence="8">
    <location>
        <begin position="12"/>
        <end position="32"/>
    </location>
</feature>
<keyword evidence="3" id="KW-1003">Cell membrane</keyword>
<keyword evidence="7" id="KW-0653">Protein transport</keyword>
<comment type="subcellular location">
    <subcellularLocation>
        <location evidence="1">Cell membrane</location>
        <topology evidence="1">Single-pass membrane protein</topology>
    </subcellularLocation>
    <subcellularLocation>
        <location evidence="7">Cell membrane</location>
        <topology evidence="7">Single-pass type II membrane protein</topology>
    </subcellularLocation>
</comment>
<keyword evidence="10" id="KW-1185">Reference proteome</keyword>
<evidence type="ECO:0000313" key="10">
    <source>
        <dbReference type="Proteomes" id="UP000027471"/>
    </source>
</evidence>
<evidence type="ECO:0000256" key="7">
    <source>
        <dbReference type="RuleBase" id="RU003879"/>
    </source>
</evidence>
<organism evidence="9 10">
    <name type="scientific">Thioclava indica</name>
    <dbReference type="NCBI Taxonomy" id="1353528"/>
    <lineage>
        <taxon>Bacteria</taxon>
        <taxon>Pseudomonadati</taxon>
        <taxon>Pseudomonadota</taxon>
        <taxon>Alphaproteobacteria</taxon>
        <taxon>Rhodobacterales</taxon>
        <taxon>Paracoccaceae</taxon>
        <taxon>Thioclava</taxon>
    </lineage>
</organism>
<evidence type="ECO:0000256" key="2">
    <source>
        <dbReference type="ARBA" id="ARBA00005811"/>
    </source>
</evidence>
<keyword evidence="6 8" id="KW-0472">Membrane</keyword>
<evidence type="ECO:0008006" key="11">
    <source>
        <dbReference type="Google" id="ProtNLM"/>
    </source>
</evidence>
<gene>
    <name evidence="9" type="ORF">DT23_01105</name>
</gene>
<dbReference type="GO" id="GO:0015031">
    <property type="term" value="P:protein transport"/>
    <property type="evidence" value="ECO:0007669"/>
    <property type="project" value="UniProtKB-KW"/>
</dbReference>
<dbReference type="AlphaFoldDB" id="A0A074K1K0"/>
<dbReference type="PANTHER" id="PTHR30558">
    <property type="entry name" value="EXBD MEMBRANE COMPONENT OF PMF-DRIVEN MACROMOLECULE IMPORT SYSTEM"/>
    <property type="match status" value="1"/>
</dbReference>
<comment type="caution">
    <text evidence="9">The sequence shown here is derived from an EMBL/GenBank/DDBJ whole genome shotgun (WGS) entry which is preliminary data.</text>
</comment>
<evidence type="ECO:0000256" key="3">
    <source>
        <dbReference type="ARBA" id="ARBA00022475"/>
    </source>
</evidence>
<dbReference type="STRING" id="1353528.DT23_01105"/>
<keyword evidence="5 8" id="KW-1133">Transmembrane helix</keyword>
<keyword evidence="4 7" id="KW-0812">Transmembrane</keyword>
<protein>
    <recommendedName>
        <fullName evidence="11">Biopolymer transporter ExbD</fullName>
    </recommendedName>
</protein>
<reference evidence="9 10" key="1">
    <citation type="journal article" date="2015" name="Antonie Van Leeuwenhoek">
        <title>Thioclava indica sp. nov., isolated from surface seawater of the Indian Ocean.</title>
        <authorList>
            <person name="Liu Y."/>
            <person name="Lai Q."/>
            <person name="Du J."/>
            <person name="Xu H."/>
            <person name="Jiang L."/>
            <person name="Shao Z."/>
        </authorList>
    </citation>
    <scope>NUCLEOTIDE SEQUENCE [LARGE SCALE GENOMIC DNA]</scope>
    <source>
        <strain evidence="9 10">DT23-4</strain>
    </source>
</reference>
<evidence type="ECO:0000256" key="4">
    <source>
        <dbReference type="ARBA" id="ARBA00022692"/>
    </source>
</evidence>
<accession>A0A074K1K0</accession>
<dbReference type="RefSeq" id="WP_038127295.1">
    <property type="nucleotide sequence ID" value="NZ_AUNB01000001.1"/>
</dbReference>
<dbReference type="GO" id="GO:0005886">
    <property type="term" value="C:plasma membrane"/>
    <property type="evidence" value="ECO:0007669"/>
    <property type="project" value="UniProtKB-SubCell"/>
</dbReference>
<evidence type="ECO:0000256" key="1">
    <source>
        <dbReference type="ARBA" id="ARBA00004162"/>
    </source>
</evidence>
<dbReference type="OrthoDB" id="5456447at2"/>